<dbReference type="STRING" id="103827.A0A0N5CKQ1"/>
<dbReference type="GO" id="GO:0004518">
    <property type="term" value="F:nuclease activity"/>
    <property type="evidence" value="ECO:0007669"/>
    <property type="project" value="TreeGrafter"/>
</dbReference>
<dbReference type="PROSITE" id="PS50830">
    <property type="entry name" value="TNASE_3"/>
    <property type="match status" value="4"/>
</dbReference>
<feature type="domain" description="Tudor" evidence="6">
    <location>
        <begin position="730"/>
        <end position="788"/>
    </location>
</feature>
<protein>
    <recommendedName>
        <fullName evidence="2">Staphylococcal nuclease domain-containing protein 1</fullName>
    </recommendedName>
</protein>
<feature type="domain" description="TNase-like" evidence="7">
    <location>
        <begin position="333"/>
        <end position="483"/>
    </location>
</feature>
<dbReference type="SMART" id="SM00318">
    <property type="entry name" value="SNc"/>
    <property type="match status" value="4"/>
</dbReference>
<dbReference type="InterPro" id="IPR002999">
    <property type="entry name" value="Tudor"/>
</dbReference>
<dbReference type="Proteomes" id="UP000276776">
    <property type="component" value="Unassembled WGS sequence"/>
</dbReference>
<dbReference type="Pfam" id="PF00567">
    <property type="entry name" value="TUDOR"/>
    <property type="match status" value="1"/>
</dbReference>
<feature type="domain" description="TNase-like" evidence="7">
    <location>
        <begin position="13"/>
        <end position="159"/>
    </location>
</feature>
<dbReference type="GO" id="GO:0031047">
    <property type="term" value="P:regulatory ncRNA-mediated gene silencing"/>
    <property type="evidence" value="ECO:0007669"/>
    <property type="project" value="UniProtKB-UniRule"/>
</dbReference>
<keyword evidence="3 5" id="KW-0963">Cytoplasm</keyword>
<dbReference type="AlphaFoldDB" id="A0A0N5CKQ1"/>
<evidence type="ECO:0000259" key="7">
    <source>
        <dbReference type="PROSITE" id="PS50830"/>
    </source>
</evidence>
<evidence type="ECO:0000259" key="6">
    <source>
        <dbReference type="PROSITE" id="PS50304"/>
    </source>
</evidence>
<dbReference type="FunFam" id="2.40.50.90:FF:000002">
    <property type="entry name" value="Staphylococcal nuclease domain-containing protein"/>
    <property type="match status" value="1"/>
</dbReference>
<dbReference type="InterPro" id="IPR016685">
    <property type="entry name" value="Silence_cplx_Nase-comp_TudorSN"/>
</dbReference>
<dbReference type="FunFam" id="2.40.50.90:FF:000018">
    <property type="entry name" value="Ribonuclease"/>
    <property type="match status" value="1"/>
</dbReference>
<sequence>MSEQQAHSQQAATLKRGVVKQVLCGDAVVLQGPPINGPPKEMTVYLSNVVAPRLGKRPTDSEPGKEDEPFAWESREFLRKKLVGQNVVFRCDYTTTSGREHGRIYLGGTNLENAENIVETCVSEGWVEVRPGRFTDTYTNSLLTLQSHAEAAKKGKWAAEEGNSHQHVRHVKWTVENQRALVDLFKQRRIKAIIEQVRDGSTIRAFLLPDFYYITLMISGIKAPAMRSGTDGRAEEFAEEARYFVECRLLQREVEIVLESISNQNFVGSVIHPKGNIAELLLKEGFAKCVDWSITLATSGPEVLRAAERVAKEKRLRLWRSYQPSNQLNVDKRTFTAKVIEVVMADALIVQKENENEIKIWLSSVRPPRDGSRDYENKVGRQFRPLYDIPYMFEAREFLRKRLVGRKVQITIDYIQVKTEQFPEKICCTVMLGGLNVGEALVSKGLAKVVRYRSDDDNRSSQYDALLAAEAKAEKSKKGLFADRELGDKGSVVRVQELQSDAQRSKQFLPYLQRSGRSEAIVEFIASGSRVRLYVPKETCLITFLFSGIDCPRGARIGQGGKVIGENEPFAQEAFRFTRSKIIQREVEIEVENMDKSGSFIGYMFIHTEQGVCNMSVALVEHGLASVHFTAEKGAYYSQLCAAEERAKKAKLGIWAKWIEEDAIMQAELASAVEKEDRVINYRKVVVTDVQKGNFKFAAQAVDDGQKLEQMMKDLREELKNKQPIIGAYTPRRGDLCIARFSVDNLWYRARVEGIKGKKVQVLYVDFGNREVVDLTSLATLPVGFAMQPPGAREYQIAFLQMPNDPDYVTYTDTAFNRVLSSVPFFYINVEYRNAGVDCVTMVMETSEGSRTDIAKMLVVEGYALVDLRQEKRFAALMAEYQEAEKIARREHRNIWEYGDFTGNEL</sequence>
<dbReference type="CDD" id="cd00175">
    <property type="entry name" value="SNc"/>
    <property type="match status" value="2"/>
</dbReference>
<dbReference type="FunFam" id="2.30.30.140:FF:000018">
    <property type="entry name" value="Serine/threonine-protein kinase 31"/>
    <property type="match status" value="1"/>
</dbReference>
<reference evidence="10" key="1">
    <citation type="submission" date="2017-02" db="UniProtKB">
        <authorList>
            <consortium name="WormBaseParasite"/>
        </authorList>
    </citation>
    <scope>IDENTIFICATION</scope>
</reference>
<name>A0A0N5CKQ1_THECL</name>
<dbReference type="GO" id="GO:0003723">
    <property type="term" value="F:RNA binding"/>
    <property type="evidence" value="ECO:0007669"/>
    <property type="project" value="UniProtKB-UniRule"/>
</dbReference>
<feature type="domain" description="TNase-like" evidence="7">
    <location>
        <begin position="516"/>
        <end position="657"/>
    </location>
</feature>
<dbReference type="Gene3D" id="2.40.50.90">
    <property type="match status" value="5"/>
</dbReference>
<dbReference type="Pfam" id="PF00565">
    <property type="entry name" value="SNase"/>
    <property type="match status" value="4"/>
</dbReference>
<comment type="subcellular location">
    <subcellularLocation>
        <location evidence="1 5">Cytoplasm</location>
    </subcellularLocation>
</comment>
<evidence type="ECO:0000313" key="9">
    <source>
        <dbReference type="Proteomes" id="UP000276776"/>
    </source>
</evidence>
<dbReference type="EMBL" id="UYYF01000054">
    <property type="protein sequence ID" value="VDM95711.1"/>
    <property type="molecule type" value="Genomic_DNA"/>
</dbReference>
<evidence type="ECO:0000256" key="4">
    <source>
        <dbReference type="ARBA" id="ARBA00022737"/>
    </source>
</evidence>
<proteinExistence type="predicted"/>
<dbReference type="CDD" id="cd20433">
    <property type="entry name" value="Tudor_TDRD11"/>
    <property type="match status" value="1"/>
</dbReference>
<dbReference type="OrthoDB" id="10023235at2759"/>
<evidence type="ECO:0000313" key="8">
    <source>
        <dbReference type="EMBL" id="VDM95711.1"/>
    </source>
</evidence>
<evidence type="ECO:0000313" key="10">
    <source>
        <dbReference type="WBParaSite" id="TCLT_0000065801-mRNA-1"/>
    </source>
</evidence>
<evidence type="ECO:0000256" key="3">
    <source>
        <dbReference type="ARBA" id="ARBA00022490"/>
    </source>
</evidence>
<dbReference type="PROSITE" id="PS50304">
    <property type="entry name" value="TUDOR"/>
    <property type="match status" value="1"/>
</dbReference>
<dbReference type="InterPro" id="IPR035437">
    <property type="entry name" value="SNase_OB-fold_sf"/>
</dbReference>
<evidence type="ECO:0000256" key="5">
    <source>
        <dbReference type="PIRNR" id="PIRNR017179"/>
    </source>
</evidence>
<dbReference type="PANTHER" id="PTHR12302">
    <property type="entry name" value="EBNA2 BINDING PROTEIN P100"/>
    <property type="match status" value="1"/>
</dbReference>
<dbReference type="PIRSF" id="PIRSF017179">
    <property type="entry name" value="RISC-Tudor-SN"/>
    <property type="match status" value="1"/>
</dbReference>
<accession>A0A0N5CKQ1</accession>
<reference evidence="8 9" key="2">
    <citation type="submission" date="2018-11" db="EMBL/GenBank/DDBJ databases">
        <authorList>
            <consortium name="Pathogen Informatics"/>
        </authorList>
    </citation>
    <scope>NUCLEOTIDE SEQUENCE [LARGE SCALE GENOMIC DNA]</scope>
</reference>
<dbReference type="GO" id="GO:0031332">
    <property type="term" value="C:RNAi effector complex"/>
    <property type="evidence" value="ECO:0007669"/>
    <property type="project" value="InterPro"/>
</dbReference>
<dbReference type="GO" id="GO:0005829">
    <property type="term" value="C:cytosol"/>
    <property type="evidence" value="ECO:0007669"/>
    <property type="project" value="UniProtKB-UniRule"/>
</dbReference>
<dbReference type="GO" id="GO:0005634">
    <property type="term" value="C:nucleus"/>
    <property type="evidence" value="ECO:0007669"/>
    <property type="project" value="TreeGrafter"/>
</dbReference>
<dbReference type="WBParaSite" id="TCLT_0000065801-mRNA-1">
    <property type="protein sequence ID" value="TCLT_0000065801-mRNA-1"/>
    <property type="gene ID" value="TCLT_0000065801"/>
</dbReference>
<evidence type="ECO:0000256" key="1">
    <source>
        <dbReference type="ARBA" id="ARBA00004496"/>
    </source>
</evidence>
<dbReference type="SUPFAM" id="SSF50199">
    <property type="entry name" value="Staphylococcal nuclease"/>
    <property type="match status" value="5"/>
</dbReference>
<evidence type="ECO:0000256" key="2">
    <source>
        <dbReference type="ARBA" id="ARBA00017230"/>
    </source>
</evidence>
<dbReference type="OMA" id="ARCADHH"/>
<gene>
    <name evidence="8" type="ORF">TCLT_LOCUS659</name>
</gene>
<dbReference type="SUPFAM" id="SSF63748">
    <property type="entry name" value="Tudor/PWWP/MBT"/>
    <property type="match status" value="1"/>
</dbReference>
<feature type="domain" description="TNase-like" evidence="7">
    <location>
        <begin position="188"/>
        <end position="321"/>
    </location>
</feature>
<dbReference type="SMART" id="SM00333">
    <property type="entry name" value="TUDOR"/>
    <property type="match status" value="1"/>
</dbReference>
<dbReference type="InterPro" id="IPR047386">
    <property type="entry name" value="Tudor_TDRD11"/>
</dbReference>
<organism evidence="10">
    <name type="scientific">Thelazia callipaeda</name>
    <name type="common">Oriental eyeworm</name>
    <name type="synonym">Parasitic nematode</name>
    <dbReference type="NCBI Taxonomy" id="103827"/>
    <lineage>
        <taxon>Eukaryota</taxon>
        <taxon>Metazoa</taxon>
        <taxon>Ecdysozoa</taxon>
        <taxon>Nematoda</taxon>
        <taxon>Chromadorea</taxon>
        <taxon>Rhabditida</taxon>
        <taxon>Spirurina</taxon>
        <taxon>Spiruromorpha</taxon>
        <taxon>Thelazioidea</taxon>
        <taxon>Thelaziidae</taxon>
        <taxon>Thelazia</taxon>
    </lineage>
</organism>
<dbReference type="InterPro" id="IPR016071">
    <property type="entry name" value="Staphylococal_nuclease_OB-fold"/>
</dbReference>
<dbReference type="Gene3D" id="2.30.30.140">
    <property type="match status" value="1"/>
</dbReference>
<dbReference type="GO" id="GO:0006402">
    <property type="term" value="P:mRNA catabolic process"/>
    <property type="evidence" value="ECO:0007669"/>
    <property type="project" value="UniProtKB-UniRule"/>
</dbReference>
<keyword evidence="9" id="KW-1185">Reference proteome</keyword>
<keyword evidence="4" id="KW-0677">Repeat</keyword>
<dbReference type="FunFam" id="2.40.50.90:FF:000003">
    <property type="entry name" value="Staphylococcal nuclease domain-containing protein"/>
    <property type="match status" value="1"/>
</dbReference>
<dbReference type="PANTHER" id="PTHR12302:SF2">
    <property type="entry name" value="STAPHYLOCOCCAL NUCLEASE DOMAIN-CONTAINING PROTEIN 1"/>
    <property type="match status" value="1"/>
</dbReference>